<dbReference type="EMBL" id="LAZR01017100">
    <property type="protein sequence ID" value="KKM01795.1"/>
    <property type="molecule type" value="Genomic_DNA"/>
</dbReference>
<feature type="transmembrane region" description="Helical" evidence="1">
    <location>
        <begin position="41"/>
        <end position="60"/>
    </location>
</feature>
<name>A0A0F9GSN2_9ZZZZ</name>
<accession>A0A0F9GSN2</accession>
<keyword evidence="1" id="KW-1133">Transmembrane helix</keyword>
<keyword evidence="1" id="KW-0812">Transmembrane</keyword>
<feature type="transmembrane region" description="Helical" evidence="1">
    <location>
        <begin position="7"/>
        <end position="26"/>
    </location>
</feature>
<evidence type="ECO:0000256" key="1">
    <source>
        <dbReference type="SAM" id="Phobius"/>
    </source>
</evidence>
<evidence type="ECO:0000313" key="2">
    <source>
        <dbReference type="EMBL" id="KKM01795.1"/>
    </source>
</evidence>
<gene>
    <name evidence="2" type="ORF">LCGC14_1790880</name>
</gene>
<dbReference type="AlphaFoldDB" id="A0A0F9GSN2"/>
<organism evidence="2">
    <name type="scientific">marine sediment metagenome</name>
    <dbReference type="NCBI Taxonomy" id="412755"/>
    <lineage>
        <taxon>unclassified sequences</taxon>
        <taxon>metagenomes</taxon>
        <taxon>ecological metagenomes</taxon>
    </lineage>
</organism>
<keyword evidence="1" id="KW-0472">Membrane</keyword>
<sequence length="100" mass="11078">MKTVINRLAILQALVFGKMVLLGVFFKSEILSLEAELGNNIVLYAFPIVLAIGGAVLFISKPLRERELSSSFIYQALLKHPLTHITVMALIIFSIFNSNS</sequence>
<proteinExistence type="predicted"/>
<comment type="caution">
    <text evidence="2">The sequence shown here is derived from an EMBL/GenBank/DDBJ whole genome shotgun (WGS) entry which is preliminary data.</text>
</comment>
<reference evidence="2" key="1">
    <citation type="journal article" date="2015" name="Nature">
        <title>Complex archaea that bridge the gap between prokaryotes and eukaryotes.</title>
        <authorList>
            <person name="Spang A."/>
            <person name="Saw J.H."/>
            <person name="Jorgensen S.L."/>
            <person name="Zaremba-Niedzwiedzka K."/>
            <person name="Martijn J."/>
            <person name="Lind A.E."/>
            <person name="van Eijk R."/>
            <person name="Schleper C."/>
            <person name="Guy L."/>
            <person name="Ettema T.J."/>
        </authorList>
    </citation>
    <scope>NUCLEOTIDE SEQUENCE</scope>
</reference>
<feature type="transmembrane region" description="Helical" evidence="1">
    <location>
        <begin position="72"/>
        <end position="96"/>
    </location>
</feature>
<protein>
    <submittedName>
        <fullName evidence="2">Uncharacterized protein</fullName>
    </submittedName>
</protein>